<evidence type="ECO:0000256" key="9">
    <source>
        <dbReference type="SAM" id="MobiDB-lite"/>
    </source>
</evidence>
<dbReference type="EMBL" id="CH981529">
    <property type="protein sequence ID" value="EDK46363.1"/>
    <property type="molecule type" value="Genomic_DNA"/>
</dbReference>
<feature type="compositionally biased region" description="Polar residues" evidence="9">
    <location>
        <begin position="775"/>
        <end position="784"/>
    </location>
</feature>
<evidence type="ECO:0000256" key="8">
    <source>
        <dbReference type="ARBA" id="ARBA00023136"/>
    </source>
</evidence>
<dbReference type="InParanoid" id="A5E4K5"/>
<feature type="domain" description="PX" evidence="10">
    <location>
        <begin position="189"/>
        <end position="426"/>
    </location>
</feature>
<reference evidence="11 12" key="1">
    <citation type="journal article" date="2009" name="Nature">
        <title>Evolution of pathogenicity and sexual reproduction in eight Candida genomes.</title>
        <authorList>
            <person name="Butler G."/>
            <person name="Rasmussen M.D."/>
            <person name="Lin M.F."/>
            <person name="Santos M.A."/>
            <person name="Sakthikumar S."/>
            <person name="Munro C.A."/>
            <person name="Rheinbay E."/>
            <person name="Grabherr M."/>
            <person name="Forche A."/>
            <person name="Reedy J.L."/>
            <person name="Agrafioti I."/>
            <person name="Arnaud M.B."/>
            <person name="Bates S."/>
            <person name="Brown A.J."/>
            <person name="Brunke S."/>
            <person name="Costanzo M.C."/>
            <person name="Fitzpatrick D.A."/>
            <person name="de Groot P.W."/>
            <person name="Harris D."/>
            <person name="Hoyer L.L."/>
            <person name="Hube B."/>
            <person name="Klis F.M."/>
            <person name="Kodira C."/>
            <person name="Lennard N."/>
            <person name="Logue M.E."/>
            <person name="Martin R."/>
            <person name="Neiman A.M."/>
            <person name="Nikolaou E."/>
            <person name="Quail M.A."/>
            <person name="Quinn J."/>
            <person name="Santos M.C."/>
            <person name="Schmitzberger F.F."/>
            <person name="Sherlock G."/>
            <person name="Shah P."/>
            <person name="Silverstein K.A."/>
            <person name="Skrzypek M.S."/>
            <person name="Soll D."/>
            <person name="Staggs R."/>
            <person name="Stansfield I."/>
            <person name="Stumpf M.P."/>
            <person name="Sudbery P.E."/>
            <person name="Srikantha T."/>
            <person name="Zeng Q."/>
            <person name="Berman J."/>
            <person name="Berriman M."/>
            <person name="Heitman J."/>
            <person name="Gow N.A."/>
            <person name="Lorenz M.C."/>
            <person name="Birren B.W."/>
            <person name="Kellis M."/>
            <person name="Cuomo C.A."/>
        </authorList>
    </citation>
    <scope>NUCLEOTIDE SEQUENCE [LARGE SCALE GENOMIC DNA]</scope>
    <source>
        <strain evidence="12">ATCC 11503 / BCRC 21390 / CBS 2605 / JCM 1781 / NBRC 1676 / NRRL YB-4239</strain>
    </source>
</reference>
<feature type="region of interest" description="Disordered" evidence="9">
    <location>
        <begin position="299"/>
        <end position="365"/>
    </location>
</feature>
<dbReference type="eggNOG" id="KOG2273">
    <property type="taxonomic scope" value="Eukaryota"/>
</dbReference>
<organism evidence="11 12">
    <name type="scientific">Lodderomyces elongisporus (strain ATCC 11503 / CBS 2605 / JCM 1781 / NBRC 1676 / NRRL YB-4239)</name>
    <name type="common">Yeast</name>
    <name type="synonym">Saccharomyces elongisporus</name>
    <dbReference type="NCBI Taxonomy" id="379508"/>
    <lineage>
        <taxon>Eukaryota</taxon>
        <taxon>Fungi</taxon>
        <taxon>Dikarya</taxon>
        <taxon>Ascomycota</taxon>
        <taxon>Saccharomycotina</taxon>
        <taxon>Pichiomycetes</taxon>
        <taxon>Debaryomycetaceae</taxon>
        <taxon>Candida/Lodderomyces clade</taxon>
        <taxon>Lodderomyces</taxon>
    </lineage>
</organism>
<feature type="compositionally biased region" description="Low complexity" evidence="9">
    <location>
        <begin position="20"/>
        <end position="41"/>
    </location>
</feature>
<dbReference type="PROSITE" id="PS50195">
    <property type="entry name" value="PX"/>
    <property type="match status" value="1"/>
</dbReference>
<feature type="compositionally biased region" description="Gly residues" evidence="9">
    <location>
        <begin position="610"/>
        <end position="621"/>
    </location>
</feature>
<keyword evidence="4" id="KW-0967">Endosome</keyword>
<dbReference type="FunCoup" id="A5E4K5">
    <property type="interactions" value="115"/>
</dbReference>
<evidence type="ECO:0000256" key="6">
    <source>
        <dbReference type="ARBA" id="ARBA00023006"/>
    </source>
</evidence>
<dbReference type="InterPro" id="IPR036871">
    <property type="entry name" value="PX_dom_sf"/>
</dbReference>
<keyword evidence="6" id="KW-0072">Autophagy</keyword>
<protein>
    <recommendedName>
        <fullName evidence="10">PX domain-containing protein</fullName>
    </recommendedName>
</protein>
<gene>
    <name evidence="11" type="ORF">LELG_04544</name>
</gene>
<comment type="subcellular location">
    <subcellularLocation>
        <location evidence="1">Endosome membrane</location>
        <topology evidence="1">Peripheral membrane protein</topology>
    </subcellularLocation>
</comment>
<dbReference type="GO" id="GO:0035091">
    <property type="term" value="F:phosphatidylinositol binding"/>
    <property type="evidence" value="ECO:0007669"/>
    <property type="project" value="InterPro"/>
</dbReference>
<accession>A5E4K5</accession>
<evidence type="ECO:0000256" key="3">
    <source>
        <dbReference type="ARBA" id="ARBA00022448"/>
    </source>
</evidence>
<feature type="region of interest" description="Disordered" evidence="9">
    <location>
        <begin position="585"/>
        <end position="650"/>
    </location>
</feature>
<evidence type="ECO:0000259" key="10">
    <source>
        <dbReference type="PROSITE" id="PS50195"/>
    </source>
</evidence>
<dbReference type="InterPro" id="IPR051079">
    <property type="entry name" value="Sorting_Nexin_Autophagy"/>
</dbReference>
<feature type="compositionally biased region" description="Low complexity" evidence="9">
    <location>
        <begin position="504"/>
        <end position="514"/>
    </location>
</feature>
<name>A5E4K5_LODEL</name>
<dbReference type="Gene3D" id="1.20.1270.60">
    <property type="entry name" value="Arfaptin homology (AH) domain/BAR domain"/>
    <property type="match status" value="1"/>
</dbReference>
<dbReference type="Pfam" id="PF00787">
    <property type="entry name" value="PX"/>
    <property type="match status" value="1"/>
</dbReference>
<evidence type="ECO:0000313" key="11">
    <source>
        <dbReference type="EMBL" id="EDK46363.1"/>
    </source>
</evidence>
<dbReference type="HOGENOM" id="CLU_014456_2_0_1"/>
<dbReference type="VEuPathDB" id="FungiDB:LELG_04544"/>
<sequence>MPKQSANSKKHLKTKSDKLSNNNNNSSSSSGGNSSGNNSNNTISNCEATYSDQQVIQQPHSTLVDDNEEDNNPFLYHEGVTSFVQQSQLHSENKDTQFATSLVNDNTDFEDESMLLYKTEKKPSNINNSTSQQLQQLQLQQLQHLQQQQQMQKPLLPHLQSKSESFNTVHMNFESRVTRMLKPQVQVRINITEAGNSNEGMANLLKKYIVYTIRLADLNSINNEIITRRRYSDFESLREILTKIFPLIIIPPIPPKNYFDFSVFNLVGGQNTGTTSTGFTNGNIGTNINMNLNANTNANGSGIGGGSGSTDGSKTTQGSNYPHTQYQHHNHNHDTSSLTGATPHAASQQPQHTHTSSSSLSPIAIPNNQITSSTYSYINSSHLNKTKLIEHRKRLLTNFLNNCLEIPQIRLLEFFAKFLDPNANWSDEITLIQNQLPKSKYLLNPENGLKTDAIYRNLPNPSTKKTMNFFKDNKRKFTKKTNQLISNSVAATLPDLSKDTDLPQQQQQKQQQQQQHEEAESLDPESLQKQHQNSFIINTSGLDDINKRIMANFMGLSNDYADLGSQLNSFSLMFSETIHLRHEGNDNYNNSRKSHNIKNNNGNNNDDDNGNGGVGGVGGKGLNSSSKNDNSNGGTGAGAGAGADNDDLGSNDNDDDLNYILDKVGQAFDRSYITINSMIGELETQFSEPLGEAVQYTEMLHHVTKYQLKKLKQKQMLESELKSKRKELDDLLKIEGDAGNTNILTHSEDRNGGGKSPEFALPKEQGKNGADANGSLVNSVSRATNNKNDDNVNVNANANVNVNGSKNSTATSSSRFKLPSLKKLTQYVSEIIDQNPQQTRKTKIYELSDKIHIFERCQEIMLADLSYIFDEVDKNLRAFHARQLRTIYGILVYYNRVMIYWARKNTEIWEEIKDEIKRF</sequence>
<evidence type="ECO:0000256" key="7">
    <source>
        <dbReference type="ARBA" id="ARBA00023121"/>
    </source>
</evidence>
<dbReference type="AlphaFoldDB" id="A5E4K5"/>
<keyword evidence="5" id="KW-0653">Protein transport</keyword>
<dbReference type="GeneID" id="5231697"/>
<feature type="region of interest" description="Disordered" evidence="9">
    <location>
        <begin position="1"/>
        <end position="45"/>
    </location>
</feature>
<dbReference type="InterPro" id="IPR001683">
    <property type="entry name" value="PX_dom"/>
</dbReference>
<keyword evidence="8" id="KW-0472">Membrane</keyword>
<dbReference type="InterPro" id="IPR027267">
    <property type="entry name" value="AH/BAR_dom_sf"/>
</dbReference>
<dbReference type="GO" id="GO:0015031">
    <property type="term" value="P:protein transport"/>
    <property type="evidence" value="ECO:0007669"/>
    <property type="project" value="UniProtKB-KW"/>
</dbReference>
<feature type="compositionally biased region" description="Low complexity" evidence="9">
    <location>
        <begin position="347"/>
        <end position="362"/>
    </location>
</feature>
<evidence type="ECO:0000256" key="1">
    <source>
        <dbReference type="ARBA" id="ARBA00004481"/>
    </source>
</evidence>
<dbReference type="SMART" id="SM00312">
    <property type="entry name" value="PX"/>
    <property type="match status" value="1"/>
</dbReference>
<feature type="compositionally biased region" description="Low complexity" evidence="9">
    <location>
        <begin position="622"/>
        <end position="632"/>
    </location>
</feature>
<keyword evidence="12" id="KW-1185">Reference proteome</keyword>
<evidence type="ECO:0000256" key="4">
    <source>
        <dbReference type="ARBA" id="ARBA00022753"/>
    </source>
</evidence>
<feature type="region of interest" description="Disordered" evidence="9">
    <location>
        <begin position="741"/>
        <end position="794"/>
    </location>
</feature>
<proteinExistence type="inferred from homology"/>
<evidence type="ECO:0000313" key="12">
    <source>
        <dbReference type="Proteomes" id="UP000001996"/>
    </source>
</evidence>
<dbReference type="OrthoDB" id="289314at2759"/>
<dbReference type="PANTHER" id="PTHR46979:SF2">
    <property type="entry name" value="SORTING NEXIN-41"/>
    <property type="match status" value="1"/>
</dbReference>
<keyword evidence="7" id="KW-0446">Lipid-binding</keyword>
<dbReference type="KEGG" id="lel:PVL30_004262"/>
<feature type="region of interest" description="Disordered" evidence="9">
    <location>
        <begin position="495"/>
        <end position="529"/>
    </location>
</feature>
<feature type="compositionally biased region" description="Low complexity" evidence="9">
    <location>
        <begin position="310"/>
        <end position="319"/>
    </location>
</feature>
<dbReference type="Gene3D" id="3.30.1520.10">
    <property type="entry name" value="Phox-like domain"/>
    <property type="match status" value="2"/>
</dbReference>
<evidence type="ECO:0000256" key="2">
    <source>
        <dbReference type="ARBA" id="ARBA00010883"/>
    </source>
</evidence>
<dbReference type="PANTHER" id="PTHR46979">
    <property type="entry name" value="SORTING NEXIN-41"/>
    <property type="match status" value="1"/>
</dbReference>
<evidence type="ECO:0000256" key="5">
    <source>
        <dbReference type="ARBA" id="ARBA00022927"/>
    </source>
</evidence>
<dbReference type="STRING" id="379508.A5E4K5"/>
<dbReference type="GO" id="GO:0006914">
    <property type="term" value="P:autophagy"/>
    <property type="evidence" value="ECO:0007669"/>
    <property type="project" value="UniProtKB-KW"/>
</dbReference>
<dbReference type="SUPFAM" id="SSF64268">
    <property type="entry name" value="PX domain"/>
    <property type="match status" value="2"/>
</dbReference>
<comment type="similarity">
    <text evidence="2">Belongs to the sorting nexin family.</text>
</comment>
<keyword evidence="3" id="KW-0813">Transport</keyword>
<dbReference type="GO" id="GO:0010008">
    <property type="term" value="C:endosome membrane"/>
    <property type="evidence" value="ECO:0007669"/>
    <property type="project" value="UniProtKB-SubCell"/>
</dbReference>
<dbReference type="Proteomes" id="UP000001996">
    <property type="component" value="Unassembled WGS sequence"/>
</dbReference>